<proteinExistence type="inferred from homology"/>
<dbReference type="SMART" id="SM00824">
    <property type="entry name" value="PKS_TE"/>
    <property type="match status" value="1"/>
</dbReference>
<dbReference type="SUPFAM" id="SSF52777">
    <property type="entry name" value="CoA-dependent acyltransferases"/>
    <property type="match status" value="4"/>
</dbReference>
<dbReference type="Gene3D" id="2.30.38.10">
    <property type="entry name" value="Luciferase, Domain 3"/>
    <property type="match status" value="1"/>
</dbReference>
<dbReference type="GO" id="GO:0031177">
    <property type="term" value="F:phosphopantetheine binding"/>
    <property type="evidence" value="ECO:0007669"/>
    <property type="project" value="InterPro"/>
</dbReference>
<dbReference type="GO" id="GO:0005829">
    <property type="term" value="C:cytosol"/>
    <property type="evidence" value="ECO:0007669"/>
    <property type="project" value="TreeGrafter"/>
</dbReference>
<accession>A0A0W7X9C2</accession>
<dbReference type="InterPro" id="IPR029058">
    <property type="entry name" value="AB_hydrolase_fold"/>
</dbReference>
<evidence type="ECO:0000256" key="1">
    <source>
        <dbReference type="ARBA" id="ARBA00001957"/>
    </source>
</evidence>
<dbReference type="SUPFAM" id="SSF47336">
    <property type="entry name" value="ACP-like"/>
    <property type="match status" value="2"/>
</dbReference>
<dbReference type="InterPro" id="IPR020802">
    <property type="entry name" value="TesA-like"/>
</dbReference>
<dbReference type="Pfam" id="PF00668">
    <property type="entry name" value="Condensation"/>
    <property type="match status" value="2"/>
</dbReference>
<dbReference type="CDD" id="cd05930">
    <property type="entry name" value="A_NRPS"/>
    <property type="match status" value="1"/>
</dbReference>
<feature type="domain" description="Carrier" evidence="7">
    <location>
        <begin position="2831"/>
        <end position="2906"/>
    </location>
</feature>
<evidence type="ECO:0000256" key="4">
    <source>
        <dbReference type="ARBA" id="ARBA00022553"/>
    </source>
</evidence>
<comment type="similarity">
    <text evidence="2">Belongs to the ATP-dependent AMP-binding enzyme family.</text>
</comment>
<dbReference type="CDD" id="cd19540">
    <property type="entry name" value="LCL_NRPS-like"/>
    <property type="match status" value="2"/>
</dbReference>
<dbReference type="GO" id="GO:0017000">
    <property type="term" value="P:antibiotic biosynthetic process"/>
    <property type="evidence" value="ECO:0007669"/>
    <property type="project" value="UniProtKB-ARBA"/>
</dbReference>
<sequence length="3173" mass="344078">MTIMIPLSYAQRRMWFINRFEGPSATYNIPLLLRCHGPLDTAALRAAFQDVMARHEVLRTVFGEVDGQPFQRILDPAALELPWTDWGHVAPERVPGVIASVTGSWFDLAADVPLRGCVLRCADEEFLVVLVIHHIAGDGGSLAPLARDVSSAYRARVTGTAPDWPELRVQYSDYALWQQELLGDENDPDSVVSVQTGYWREELAGISRPFPLPLDRPRPAVASFRGETVPVGLSDSLFAEVEALAQARGVTVSMVLQSALAMLLHRLGGEEDVTIGSPIAGRTDEALNDLVGFFVNTWALRLKLHSERTFAGVLEEVRQKAIAAYDHQDVPFERLVELLRPERSTAHHPLFQVVLAWQNNTPPQLDLPGLSVTMEPLPTHSAKFDLFFNLAPDEATGSAVGEIEYATDLFDRSTVAEIAARFVAVVAEVVADPDAVVGVPDGGGSGARLDDAERRKILVEWNDTARAFPCPGPVHLLFEEQAARRPDAIALRWSGGGTLTYGELNRWANRIAWDLKERGVGPETVVGIGIRRGPAMIAAVFGVLKAGGAYLPLEPSLPADRVAGMLADAGCALVLSSPDTDRWGVPDGVALAEVTDAAPSATDGASGAAADADRVPGTAGADHNPEPTAGPDTTAYIIFTSGSTGKPKGVAVTHRPVLNLLDWCHRTFAFGPDDVALCVTSLGFDLSVFDIFGLLGCGGGVYVADAVQQRDPQLLLDILLTEPITYWDSVPTTLNQVASQFADDHAYSGTGNLRLVFLSGDYTPLSLPDEVRRVFTGAEIVSLGGATEATVWSNYFRVREIDPSWRSIPYGKPIDNARYYVLDEDMEPCPVGVEGDLYIGGDVLCAGYVNRPELTAERFVEDPFSARPGDRLYRTGDRASFFPDGNICFLGRADNQVKLRGFRVEPGEIEHTLVRHPAVRQAIVTAREDRPGDLRLVAYVVPDAADPVPAAGSDDQVTEWQEVYDQAYADDGGHGFGEDFTGWNSSYTGEPIPLDEMRAWRDAAVASVLRHAPRRVLELGTGSGLLLAHLAGHVDAYWATDFSRAAVDRLRDQVGPAGLGDRVHLRHQAADDVTGLPRGGFDTVLLNSVVQYFPDEHYLTRVLDGAWELLAPGGRIVLGDLRRARSLPTLQTGVQGTKHPDATPDVLRTTVEQAVLLEKELVVDPEWFLGWARRTGAAGTDVRVKEGTHHNELTRHRYEVVLHKPGTAPQDALRPLGDLPTLAWDGDLDRLADLVRAAAAPVSRITGVPNARLTEEAAAARALGLDDSAPPTLPPLDPAAIDAWAARHGWEAVPTFSPDAVDLLDVVLFRDTPADTALTGTCRAAADERPRANDPAAAAAVTALLPALRGHLRESLPEYMVPAAIVPIATVPLTDNGKPDRRALPAPDYTAGAGRAPATAVEESLCALFAAVLGLDRVGVDDNFFAIGGHSLLATRLVSRIRGEHGVEIPIRVVFQSPTVAELADCLTGLSDVRPALEPQERPERLPLSYAQQRLWFIHRFEGPSATYNIALALRLRGDIDAAALRRAVHDVVVRHESLRTVFGEADGQPYQRILEPAAVTVPWQEREVSEAELPGVLREAARRPFDLSAEIPFRSWLLRTGEHDAVFLIGAHHIAADGWSALPLAQDLTTAYEARRADRAPGWEPLPVQYADYTLWQRELLGDDATPGSRYRRQLDYWTTQLAGLPETVTPPADRPRPAVASYAGDTLPLALDPQLTDGVRRLAQEHGATVSMVLQAALAALLTRLGAGTDVPIGSPIAGRTDEALGRLVGFFVNTWVLRADTSGDPAFTELVGRVRESSLAAYDHQDIPFEHLVEVLNPTRSPAHHPLFQVCLALQNNARPAFDLPGLAVTEEPFALGTSRFDLFISLTEHDDDGTGAPARIEGFAEYATELFDATTVTALLDRWLHFLRQVVAAPDAPIGAVDVLAGHERAALTRWSGRGRDDRFVSGTLHERFAATAAATPDAVALVTADAARTWTYAELDRWANRLAHHFRARGAHPHSRVALVLERSPLLVAAVLGVLKAGATYVPVDPTHPPERVDFLLADLDPALTVDESLADEDVDGLPGTPPDAADTGEHAAAYVMYTSGSTGRPKGVEVTHRNVLDLALDSCFTTDAHHRVLLHSPHTFDASTYEMWAPLLGGGTVVVARAGRPDTAELARTIAEREVTGVWLTAGLFAVMAEQHAACFGAVREVWAGGDVLSPTAVRAVLDACPGTTVVNGYGPTETTTFASRHRVTGAALCTDPLPIGTPMDGSRLLVLDDRLRPVPPGVVGELYIGGDGVARGYAGRPGLTAARFVPDPSGRPGSRAYRTGDLVRWDAAGQLHYVGRSDDQFKLRGFRVEPGELETVLRDQDGVANAVVAVRRDRLGDRGMVAYVVPDGSASTGRDAAEQIGEWREIYDTMYGGTTVEADGVGEDFTGWNSSYTGDPIPLPEMRDWREAVLRRLRALRPRRVLEIGVGSGLLLGPLAPETEEYWGTDFSAPVVERLRAQTGADPRLAGRVTLRCQPADDPEGLPAGHFDTVVLNSVVQYFPDADYLTRVLDLAMDRLAPGGRVLIGDVRNHRTLRAFSAAVHRCRKPDDGPAAVQAAVERAVLGEKELLADPGFFVRWAAARPDAVATDIRLKQGTHHNELTRHRYEVVLHKAPAAPLHLGELPEAVWGAEVRGLDGLEAALARHGGGLRLTRIPNARLAGEAAEWGATAELGNALDPADLEEWGARRGIAVYCTWSAQAGDCFEAAVLPDVDAVCCDGVYRPAGAPSARQTNVPAVSRRVSKLPSVLRERLARRLPEFMMPGEIVVLDRLPLTENGKVDRAALPAPDAPGGGDYQAPRTPREEELAALFAEVLGLDRIGVDDDFFASGGHSLRLTRLVWRIHEELGVDVPIRTVFQYPTVAELAVQMSADTDTAFEDPFAVLLPIRTEGSRPPLWWLHPGGGLSWPYLGFARQVERDWPMYGIQARGFDGTTPPAASIEEMVEDYLQQVLEVQPSGPYHLLGWSFGGTLAHAMAAELQRRGHEVALLALLDAAPSRHFADLEALDEAMVRRFLANYMGHLAGMEEYPSLVATASSIFVGQMEQMRRFTSPRFCGDIVFFNALLDPETHDKRELEEELEVLWQEHVDGRVQRVDIACAHNEMYWPRNVAEISRTLNRVLRTGSPTDSTPNGAKRTGGDE</sequence>
<dbReference type="InterPro" id="IPR045851">
    <property type="entry name" value="AMP-bd_C_sf"/>
</dbReference>
<dbReference type="Gene3D" id="3.30.559.10">
    <property type="entry name" value="Chloramphenicol acetyltransferase-like domain"/>
    <property type="match status" value="2"/>
</dbReference>
<dbReference type="InterPro" id="IPR001242">
    <property type="entry name" value="Condensation_dom"/>
</dbReference>
<dbReference type="GO" id="GO:0003824">
    <property type="term" value="F:catalytic activity"/>
    <property type="evidence" value="ECO:0007669"/>
    <property type="project" value="InterPro"/>
</dbReference>
<dbReference type="InterPro" id="IPR020845">
    <property type="entry name" value="AMP-binding_CS"/>
</dbReference>
<feature type="domain" description="Carrier" evidence="7">
    <location>
        <begin position="1396"/>
        <end position="1471"/>
    </location>
</feature>
<dbReference type="Gene3D" id="3.30.559.30">
    <property type="entry name" value="Nonribosomal peptide synthetase, condensation domain"/>
    <property type="match status" value="2"/>
</dbReference>
<dbReference type="PANTHER" id="PTHR45527:SF1">
    <property type="entry name" value="FATTY ACID SYNTHASE"/>
    <property type="match status" value="1"/>
</dbReference>
<dbReference type="Gene3D" id="1.10.1200.10">
    <property type="entry name" value="ACP-like"/>
    <property type="match status" value="1"/>
</dbReference>
<gene>
    <name evidence="8" type="ORF">AT728_30590</name>
</gene>
<dbReference type="SMART" id="SM00823">
    <property type="entry name" value="PKS_PP"/>
    <property type="match status" value="2"/>
</dbReference>
<organism evidence="8 9">
    <name type="scientific">Streptomyces silvensis</name>
    <dbReference type="NCBI Taxonomy" id="1765722"/>
    <lineage>
        <taxon>Bacteria</taxon>
        <taxon>Bacillati</taxon>
        <taxon>Actinomycetota</taxon>
        <taxon>Actinomycetes</taxon>
        <taxon>Kitasatosporales</taxon>
        <taxon>Streptomycetaceae</taxon>
        <taxon>Streptomyces</taxon>
    </lineage>
</organism>
<dbReference type="InterPro" id="IPR013217">
    <property type="entry name" value="Methyltransf_12"/>
</dbReference>
<evidence type="ECO:0000256" key="5">
    <source>
        <dbReference type="ARBA" id="ARBA00022737"/>
    </source>
</evidence>
<dbReference type="GO" id="GO:0043041">
    <property type="term" value="P:amino acid activation for nonribosomal peptide biosynthetic process"/>
    <property type="evidence" value="ECO:0007669"/>
    <property type="project" value="TreeGrafter"/>
</dbReference>
<dbReference type="Pfam" id="PF00550">
    <property type="entry name" value="PP-binding"/>
    <property type="match status" value="2"/>
</dbReference>
<dbReference type="InterPro" id="IPR001031">
    <property type="entry name" value="Thioesterase"/>
</dbReference>
<evidence type="ECO:0000256" key="6">
    <source>
        <dbReference type="SAM" id="MobiDB-lite"/>
    </source>
</evidence>
<evidence type="ECO:0000259" key="7">
    <source>
        <dbReference type="PROSITE" id="PS50075"/>
    </source>
</evidence>
<evidence type="ECO:0000313" key="8">
    <source>
        <dbReference type="EMBL" id="KUF19355.1"/>
    </source>
</evidence>
<dbReference type="FunFam" id="2.30.38.10:FF:000001">
    <property type="entry name" value="Non-ribosomal peptide synthetase PvdI"/>
    <property type="match status" value="2"/>
</dbReference>
<comment type="caution">
    <text evidence="8">The sequence shown here is derived from an EMBL/GenBank/DDBJ whole genome shotgun (WGS) entry which is preliminary data.</text>
</comment>
<dbReference type="InterPro" id="IPR023213">
    <property type="entry name" value="CAT-like_dom_sf"/>
</dbReference>
<dbReference type="SUPFAM" id="SSF56801">
    <property type="entry name" value="Acetyl-CoA synthetase-like"/>
    <property type="match status" value="2"/>
</dbReference>
<reference evidence="8 9" key="1">
    <citation type="submission" date="2015-12" db="EMBL/GenBank/DDBJ databases">
        <title>Draft genome sequence of Streptomyces silvensis ATCC 53525, a producer of novel hormone antagonists.</title>
        <authorList>
            <person name="Johnston C.W."/>
            <person name="Li Y."/>
            <person name="Magarvey N.A."/>
        </authorList>
    </citation>
    <scope>NUCLEOTIDE SEQUENCE [LARGE SCALE GENOMIC DNA]</scope>
    <source>
        <strain evidence="8 9">ATCC 53525</strain>
    </source>
</reference>
<dbReference type="PROSITE" id="PS00012">
    <property type="entry name" value="PHOSPHOPANTETHEINE"/>
    <property type="match status" value="2"/>
</dbReference>
<dbReference type="SUPFAM" id="SSF53474">
    <property type="entry name" value="alpha/beta-Hydrolases"/>
    <property type="match status" value="1"/>
</dbReference>
<dbReference type="FunFam" id="3.30.559.30:FF:000001">
    <property type="entry name" value="Non-ribosomal peptide synthetase"/>
    <property type="match status" value="1"/>
</dbReference>
<keyword evidence="5" id="KW-0677">Repeat</keyword>
<dbReference type="FunFam" id="1.10.1200.10:FF:000016">
    <property type="entry name" value="Non-ribosomal peptide synthase"/>
    <property type="match status" value="1"/>
</dbReference>
<dbReference type="Proteomes" id="UP000054804">
    <property type="component" value="Unassembled WGS sequence"/>
</dbReference>
<dbReference type="PROSITE" id="PS50075">
    <property type="entry name" value="CARRIER"/>
    <property type="match status" value="2"/>
</dbReference>
<dbReference type="PROSITE" id="PS00455">
    <property type="entry name" value="AMP_BINDING"/>
    <property type="match status" value="2"/>
</dbReference>
<dbReference type="InterPro" id="IPR006162">
    <property type="entry name" value="Ppantetheine_attach_site"/>
</dbReference>
<name>A0A0W7X9C2_9ACTN</name>
<evidence type="ECO:0000256" key="3">
    <source>
        <dbReference type="ARBA" id="ARBA00022450"/>
    </source>
</evidence>
<dbReference type="FunFam" id="1.10.1200.10:FF:000005">
    <property type="entry name" value="Nonribosomal peptide synthetase 1"/>
    <property type="match status" value="1"/>
</dbReference>
<dbReference type="CDD" id="cd12117">
    <property type="entry name" value="A_NRPS_Srf_like"/>
    <property type="match status" value="1"/>
</dbReference>
<dbReference type="GO" id="GO:0008610">
    <property type="term" value="P:lipid biosynthetic process"/>
    <property type="evidence" value="ECO:0007669"/>
    <property type="project" value="UniProtKB-ARBA"/>
</dbReference>
<dbReference type="STRING" id="1765722.AT728_30590"/>
<evidence type="ECO:0000313" key="9">
    <source>
        <dbReference type="Proteomes" id="UP000054804"/>
    </source>
</evidence>
<dbReference type="EMBL" id="LOCL01000027">
    <property type="protein sequence ID" value="KUF19355.1"/>
    <property type="molecule type" value="Genomic_DNA"/>
</dbReference>
<dbReference type="FunFam" id="3.40.50.12780:FF:000012">
    <property type="entry name" value="Non-ribosomal peptide synthetase"/>
    <property type="match status" value="1"/>
</dbReference>
<dbReference type="Gene3D" id="3.40.50.980">
    <property type="match status" value="2"/>
</dbReference>
<dbReference type="Gene3D" id="3.40.50.1820">
    <property type="entry name" value="alpha/beta hydrolase"/>
    <property type="match status" value="1"/>
</dbReference>
<dbReference type="Gene3D" id="3.30.300.30">
    <property type="match status" value="4"/>
</dbReference>
<feature type="region of interest" description="Disordered" evidence="6">
    <location>
        <begin position="3153"/>
        <end position="3173"/>
    </location>
</feature>
<keyword evidence="4" id="KW-0597">Phosphoprotein</keyword>
<feature type="region of interest" description="Disordered" evidence="6">
    <location>
        <begin position="600"/>
        <end position="630"/>
    </location>
</feature>
<dbReference type="PANTHER" id="PTHR45527">
    <property type="entry name" value="NONRIBOSOMAL PEPTIDE SYNTHETASE"/>
    <property type="match status" value="1"/>
</dbReference>
<dbReference type="NCBIfam" id="TIGR01733">
    <property type="entry name" value="AA-adenyl-dom"/>
    <property type="match status" value="2"/>
</dbReference>
<dbReference type="InterPro" id="IPR036736">
    <property type="entry name" value="ACP-like_sf"/>
</dbReference>
<dbReference type="CDD" id="cd02440">
    <property type="entry name" value="AdoMet_MTases"/>
    <property type="match status" value="2"/>
</dbReference>
<dbReference type="Pfam" id="PF08242">
    <property type="entry name" value="Methyltransf_12"/>
    <property type="match status" value="2"/>
</dbReference>
<dbReference type="InterPro" id="IPR042099">
    <property type="entry name" value="ANL_N_sf"/>
</dbReference>
<keyword evidence="3" id="KW-0596">Phosphopantetheine</keyword>
<dbReference type="OrthoDB" id="2472181at2"/>
<comment type="cofactor">
    <cofactor evidence="1">
        <name>pantetheine 4'-phosphate</name>
        <dbReference type="ChEBI" id="CHEBI:47942"/>
    </cofactor>
</comment>
<dbReference type="InterPro" id="IPR029063">
    <property type="entry name" value="SAM-dependent_MTases_sf"/>
</dbReference>
<protein>
    <recommendedName>
        <fullName evidence="7">Carrier domain-containing protein</fullName>
    </recommendedName>
</protein>
<feature type="compositionally biased region" description="Low complexity" evidence="6">
    <location>
        <begin position="600"/>
        <end position="610"/>
    </location>
</feature>
<dbReference type="Gene3D" id="3.40.50.12780">
    <property type="entry name" value="N-terminal domain of ligase-like"/>
    <property type="match status" value="1"/>
</dbReference>
<dbReference type="GO" id="GO:0072330">
    <property type="term" value="P:monocarboxylic acid biosynthetic process"/>
    <property type="evidence" value="ECO:0007669"/>
    <property type="project" value="UniProtKB-ARBA"/>
</dbReference>
<keyword evidence="9" id="KW-1185">Reference proteome</keyword>
<dbReference type="SUPFAM" id="SSF53335">
    <property type="entry name" value="S-adenosyl-L-methionine-dependent methyltransferases"/>
    <property type="match status" value="2"/>
</dbReference>
<dbReference type="InterPro" id="IPR020806">
    <property type="entry name" value="PKS_PP-bd"/>
</dbReference>
<dbReference type="GO" id="GO:0009403">
    <property type="term" value="P:toxin biosynthetic process"/>
    <property type="evidence" value="ECO:0007669"/>
    <property type="project" value="UniProtKB-ARBA"/>
</dbReference>
<dbReference type="InterPro" id="IPR010071">
    <property type="entry name" value="AA_adenyl_dom"/>
</dbReference>
<dbReference type="Pfam" id="PF00501">
    <property type="entry name" value="AMP-binding"/>
    <property type="match status" value="2"/>
</dbReference>
<dbReference type="InterPro" id="IPR009081">
    <property type="entry name" value="PP-bd_ACP"/>
</dbReference>
<dbReference type="InterPro" id="IPR000873">
    <property type="entry name" value="AMP-dep_synth/lig_dom"/>
</dbReference>
<dbReference type="Pfam" id="PF00975">
    <property type="entry name" value="Thioesterase"/>
    <property type="match status" value="1"/>
</dbReference>
<dbReference type="Gene3D" id="3.40.50.150">
    <property type="entry name" value="Vaccinia Virus protein VP39"/>
    <property type="match status" value="2"/>
</dbReference>
<evidence type="ECO:0000256" key="2">
    <source>
        <dbReference type="ARBA" id="ARBA00006432"/>
    </source>
</evidence>